<comment type="similarity">
    <text evidence="1">Belongs to the NifZ family.</text>
</comment>
<gene>
    <name evidence="3" type="ORF">IPK02_11150</name>
</gene>
<accession>A0A935W3V2</accession>
<keyword evidence="2" id="KW-0535">Nitrogen fixation</keyword>
<proteinExistence type="inferred from homology"/>
<evidence type="ECO:0000256" key="1">
    <source>
        <dbReference type="ARBA" id="ARBA00008027"/>
    </source>
</evidence>
<protein>
    <submittedName>
        <fullName evidence="3">Nitrogen fixation protein NifZ</fullName>
    </submittedName>
</protein>
<dbReference type="GO" id="GO:0009399">
    <property type="term" value="P:nitrogen fixation"/>
    <property type="evidence" value="ECO:0007669"/>
    <property type="project" value="InterPro"/>
</dbReference>
<evidence type="ECO:0000313" key="3">
    <source>
        <dbReference type="EMBL" id="MBK7954462.1"/>
    </source>
</evidence>
<dbReference type="InterPro" id="IPR007415">
    <property type="entry name" value="Nitrogenase_MoFe_mat_NifZ"/>
</dbReference>
<dbReference type="Pfam" id="PF04319">
    <property type="entry name" value="NifZ"/>
    <property type="match status" value="1"/>
</dbReference>
<reference evidence="3 4" key="1">
    <citation type="submission" date="2020-10" db="EMBL/GenBank/DDBJ databases">
        <title>Connecting structure to function with the recovery of over 1000 high-quality activated sludge metagenome-assembled genomes encoding full-length rRNA genes using long-read sequencing.</title>
        <authorList>
            <person name="Singleton C.M."/>
            <person name="Petriglieri F."/>
            <person name="Kristensen J.M."/>
            <person name="Kirkegaard R.H."/>
            <person name="Michaelsen T.Y."/>
            <person name="Andersen M.H."/>
            <person name="Karst S.M."/>
            <person name="Dueholm M.S."/>
            <person name="Nielsen P.H."/>
            <person name="Albertsen M."/>
        </authorList>
    </citation>
    <scope>NUCLEOTIDE SEQUENCE [LARGE SCALE GENOMIC DNA]</scope>
    <source>
        <strain evidence="3">Fred_18-Q3-R57-64_BAT3C.720</strain>
    </source>
</reference>
<organism evidence="3 4">
    <name type="scientific">Candidatus Accumulibacter affinis</name>
    <dbReference type="NCBI Taxonomy" id="2954384"/>
    <lineage>
        <taxon>Bacteria</taxon>
        <taxon>Pseudomonadati</taxon>
        <taxon>Pseudomonadota</taxon>
        <taxon>Betaproteobacteria</taxon>
        <taxon>Candidatus Accumulibacter</taxon>
    </lineage>
</organism>
<dbReference type="AlphaFoldDB" id="A0A935W3V2"/>
<dbReference type="EMBL" id="JADJOT010000009">
    <property type="protein sequence ID" value="MBK7954462.1"/>
    <property type="molecule type" value="Genomic_DNA"/>
</dbReference>
<comment type="caution">
    <text evidence="3">The sequence shown here is derived from an EMBL/GenBank/DDBJ whole genome shotgun (WGS) entry which is preliminary data.</text>
</comment>
<dbReference type="Proteomes" id="UP000706151">
    <property type="component" value="Unassembled WGS sequence"/>
</dbReference>
<name>A0A935W3V2_9PROT</name>
<evidence type="ECO:0000256" key="2">
    <source>
        <dbReference type="ARBA" id="ARBA00023231"/>
    </source>
</evidence>
<evidence type="ECO:0000313" key="4">
    <source>
        <dbReference type="Proteomes" id="UP000706151"/>
    </source>
</evidence>
<sequence>MLARWDYGDAVRVTRNVRNDGTFPGVPTGELLVRRGRIGHVRDVGTFLQDQIIYSVHFLDEGRLVGCREQELIGIDEAWIESRFEVRQRVRATRSLVIRGELRVPLGSRGEILDVERFATQGVVYHTHFDCLPGNPLLVPEAALGEWESADA</sequence>